<name>A0A6G7PV82_9BACT</name>
<evidence type="ECO:0000256" key="2">
    <source>
        <dbReference type="ARBA" id="ARBA00022475"/>
    </source>
</evidence>
<dbReference type="Proteomes" id="UP000502179">
    <property type="component" value="Chromosome"/>
</dbReference>
<evidence type="ECO:0000256" key="1">
    <source>
        <dbReference type="ARBA" id="ARBA00004236"/>
    </source>
</evidence>
<proteinExistence type="predicted"/>
<accession>A0A6G7PV82</accession>
<dbReference type="GO" id="GO:0005886">
    <property type="term" value="C:plasma membrane"/>
    <property type="evidence" value="ECO:0007669"/>
    <property type="project" value="UniProtKB-SubCell"/>
</dbReference>
<keyword evidence="3" id="KW-0472">Membrane</keyword>
<keyword evidence="2" id="KW-1003">Cell membrane</keyword>
<feature type="domain" description="4Fe-4S ferredoxin-type" evidence="4">
    <location>
        <begin position="160"/>
        <end position="190"/>
    </location>
</feature>
<evidence type="ECO:0000259" key="4">
    <source>
        <dbReference type="Pfam" id="PF12801"/>
    </source>
</evidence>
<evidence type="ECO:0000256" key="3">
    <source>
        <dbReference type="ARBA" id="ARBA00023136"/>
    </source>
</evidence>
<dbReference type="InterPro" id="IPR017896">
    <property type="entry name" value="4Fe4S_Fe-S-bd"/>
</dbReference>
<evidence type="ECO:0000313" key="6">
    <source>
        <dbReference type="Proteomes" id="UP000502179"/>
    </source>
</evidence>
<keyword evidence="6" id="KW-1185">Reference proteome</keyword>
<dbReference type="KEGG" id="tav:G4V39_04575"/>
<dbReference type="RefSeq" id="WP_166031812.1">
    <property type="nucleotide sequence ID" value="NZ_CP048877.1"/>
</dbReference>
<dbReference type="InterPro" id="IPR052378">
    <property type="entry name" value="NosR_regulator"/>
</dbReference>
<dbReference type="Pfam" id="PF12801">
    <property type="entry name" value="Fer4_5"/>
    <property type="match status" value="2"/>
</dbReference>
<dbReference type="PANTHER" id="PTHR30224:SF4">
    <property type="entry name" value="ELECTRON TRANSPORT PROTEIN YCCM-RELATED"/>
    <property type="match status" value="1"/>
</dbReference>
<dbReference type="AlphaFoldDB" id="A0A6G7PV82"/>
<comment type="subcellular location">
    <subcellularLocation>
        <location evidence="1">Cell membrane</location>
    </subcellularLocation>
</comment>
<dbReference type="PANTHER" id="PTHR30224">
    <property type="entry name" value="ELECTRON TRANSPORT PROTEIN"/>
    <property type="match status" value="1"/>
</dbReference>
<dbReference type="EMBL" id="CP048877">
    <property type="protein sequence ID" value="QIJ71594.1"/>
    <property type="molecule type" value="Genomic_DNA"/>
</dbReference>
<sequence length="472" mass="53517">MKEKDNNQSPRVRDIFRTILIYDPEARVNLFELFPALKRFFANRRYFAVIRTFTDIIFAGLILAGIFGPQDPQRNAMLYISWGLWWTGVVLSWFFLGRMWCAFCPFPGLGRLLQGLSLSRKRFPPHWFSRYCAYVATGLLAFIIWVEAVTDMKHSPLGTALLLLSIVIGATILAVFYRGQAWCRHFCPMGKIIGSAATLSILEFRADHNRCRGCRTFDCKRGRDGIPGCPVYLGAFNARNNLICLVCGHCIPLCQRDSPRLQIRHSLNELILNKGRYLTCAYIIPFLMGSQVARFLQESRWYADFRRLLGGSEAATFTLVLAGGFVFFLAIIKIGAWLFTVYEDELFGRFSPMVPVLVPLAFTGELVYRLKYLLGEAGNFLPILGRQLGLNWEALAFRIPPGLLEALSLALLALGTAGGLHVAYVFYREEFEGLVPRKNYLLINAMVMLCLGIYIWVGKYLGGFWPHDLPNP</sequence>
<feature type="domain" description="4Fe-4S ferredoxin-type" evidence="4">
    <location>
        <begin position="80"/>
        <end position="121"/>
    </location>
</feature>
<evidence type="ECO:0000313" key="5">
    <source>
        <dbReference type="EMBL" id="QIJ71594.1"/>
    </source>
</evidence>
<organism evidence="5 6">
    <name type="scientific">Thermosulfuriphilus ammonigenes</name>
    <dbReference type="NCBI Taxonomy" id="1936021"/>
    <lineage>
        <taxon>Bacteria</taxon>
        <taxon>Pseudomonadati</taxon>
        <taxon>Thermodesulfobacteriota</taxon>
        <taxon>Thermodesulfobacteria</taxon>
        <taxon>Thermodesulfobacteriales</taxon>
        <taxon>Thermodesulfobacteriaceae</taxon>
        <taxon>Thermosulfuriphilus</taxon>
    </lineage>
</organism>
<reference evidence="5 6" key="1">
    <citation type="submission" date="2020-02" db="EMBL/GenBank/DDBJ databases">
        <title>Genome analysis of Thermosulfuriphilus ammonigenes ST65T, an anaerobic thermophilic chemolithoautotrophic bacterium isolated from a deep-sea hydrothermal vent.</title>
        <authorList>
            <person name="Slobodkina G."/>
            <person name="Allioux M."/>
            <person name="Merkel A."/>
            <person name="Alain K."/>
            <person name="Jebbar M."/>
            <person name="Slobodkin A."/>
        </authorList>
    </citation>
    <scope>NUCLEOTIDE SEQUENCE [LARGE SCALE GENOMIC DNA]</scope>
    <source>
        <strain evidence="5 6">ST65</strain>
    </source>
</reference>
<gene>
    <name evidence="5" type="ORF">G4V39_04575</name>
</gene>
<protein>
    <submittedName>
        <fullName evidence="5">4Fe-4S binding protein</fullName>
    </submittedName>
</protein>